<evidence type="ECO:0000256" key="3">
    <source>
        <dbReference type="ARBA" id="ARBA00023125"/>
    </source>
</evidence>
<evidence type="ECO:0000256" key="4">
    <source>
        <dbReference type="ARBA" id="ARBA00023163"/>
    </source>
</evidence>
<dbReference type="InterPro" id="IPR013700">
    <property type="entry name" value="AflR"/>
</dbReference>
<evidence type="ECO:0000256" key="1">
    <source>
        <dbReference type="ARBA" id="ARBA00022723"/>
    </source>
</evidence>
<dbReference type="Proteomes" id="UP000327118">
    <property type="component" value="Unassembled WGS sequence"/>
</dbReference>
<dbReference type="OrthoDB" id="2740448at2759"/>
<evidence type="ECO:0000259" key="7">
    <source>
        <dbReference type="Pfam" id="PF08493"/>
    </source>
</evidence>
<feature type="region of interest" description="Disordered" evidence="6">
    <location>
        <begin position="55"/>
        <end position="85"/>
    </location>
</feature>
<sequence length="284" mass="31257">MSDCSLFSGLETLSFDVQGDLDGIYIGLSDDDSKALAGPSARGEYLGAATDNVSHLPETQTSASPSGHEPHPMLDTGMSESSFSSPDSWTTRNMCPCATLAFSILQSMYRDEFTYRMERGCDLPSSDLILKINRAAVQSLHQLLSRDCPECFRDTTIRFLIVTIISKVLSWYRAVFDRLVHQSPAKSPIDLAELSSVTPIHFGDFELDMVAEQRITAQLLLCELDNVHKVLSLMRHSALGRTHNGPDVGDTLVGVVCQFLSSAFGDLTSQVDEFCLSKPSFTFR</sequence>
<feature type="domain" description="Aflatoxin regulatory protein" evidence="7">
    <location>
        <begin position="94"/>
        <end position="186"/>
    </location>
</feature>
<keyword evidence="9" id="KW-1185">Reference proteome</keyword>
<evidence type="ECO:0000313" key="9">
    <source>
        <dbReference type="Proteomes" id="UP000327118"/>
    </source>
</evidence>
<dbReference type="GO" id="GO:0006355">
    <property type="term" value="P:regulation of DNA-templated transcription"/>
    <property type="evidence" value="ECO:0007669"/>
    <property type="project" value="InterPro"/>
</dbReference>
<keyword evidence="2" id="KW-0805">Transcription regulation</keyword>
<evidence type="ECO:0000256" key="6">
    <source>
        <dbReference type="SAM" id="MobiDB-lite"/>
    </source>
</evidence>
<evidence type="ECO:0000256" key="5">
    <source>
        <dbReference type="ARBA" id="ARBA00023242"/>
    </source>
</evidence>
<keyword evidence="1" id="KW-0479">Metal-binding</keyword>
<dbReference type="GO" id="GO:0046872">
    <property type="term" value="F:metal ion binding"/>
    <property type="evidence" value="ECO:0007669"/>
    <property type="project" value="UniProtKB-KW"/>
</dbReference>
<dbReference type="Pfam" id="PF08493">
    <property type="entry name" value="AflR"/>
    <property type="match status" value="1"/>
</dbReference>
<protein>
    <recommendedName>
        <fullName evidence="7">Aflatoxin regulatory protein domain-containing protein</fullName>
    </recommendedName>
</protein>
<organism evidence="8 9">
    <name type="scientific">Aspergillus coremiiformis</name>
    <dbReference type="NCBI Taxonomy" id="138285"/>
    <lineage>
        <taxon>Eukaryota</taxon>
        <taxon>Fungi</taxon>
        <taxon>Dikarya</taxon>
        <taxon>Ascomycota</taxon>
        <taxon>Pezizomycotina</taxon>
        <taxon>Eurotiomycetes</taxon>
        <taxon>Eurotiomycetidae</taxon>
        <taxon>Eurotiales</taxon>
        <taxon>Aspergillaceae</taxon>
        <taxon>Aspergillus</taxon>
        <taxon>Aspergillus subgen. Circumdati</taxon>
    </lineage>
</organism>
<name>A0A5N6ZEP4_9EURO</name>
<keyword evidence="5" id="KW-0539">Nucleus</keyword>
<dbReference type="GO" id="GO:0045122">
    <property type="term" value="P:aflatoxin biosynthetic process"/>
    <property type="evidence" value="ECO:0007669"/>
    <property type="project" value="InterPro"/>
</dbReference>
<reference evidence="9" key="1">
    <citation type="submission" date="2019-04" db="EMBL/GenBank/DDBJ databases">
        <title>Friends and foes A comparative genomics studyof 23 Aspergillus species from section Flavi.</title>
        <authorList>
            <consortium name="DOE Joint Genome Institute"/>
            <person name="Kjaerbolling I."/>
            <person name="Vesth T."/>
            <person name="Frisvad J.C."/>
            <person name="Nybo J.L."/>
            <person name="Theobald S."/>
            <person name="Kildgaard S."/>
            <person name="Isbrandt T."/>
            <person name="Kuo A."/>
            <person name="Sato A."/>
            <person name="Lyhne E.K."/>
            <person name="Kogle M.E."/>
            <person name="Wiebenga A."/>
            <person name="Kun R.S."/>
            <person name="Lubbers R.J."/>
            <person name="Makela M.R."/>
            <person name="Barry K."/>
            <person name="Chovatia M."/>
            <person name="Clum A."/>
            <person name="Daum C."/>
            <person name="Haridas S."/>
            <person name="He G."/>
            <person name="LaButti K."/>
            <person name="Lipzen A."/>
            <person name="Mondo S."/>
            <person name="Riley R."/>
            <person name="Salamov A."/>
            <person name="Simmons B.A."/>
            <person name="Magnuson J.K."/>
            <person name="Henrissat B."/>
            <person name="Mortensen U.H."/>
            <person name="Larsen T.O."/>
            <person name="Devries R.P."/>
            <person name="Grigoriev I.V."/>
            <person name="Machida M."/>
            <person name="Baker S.E."/>
            <person name="Andersen M.R."/>
        </authorList>
    </citation>
    <scope>NUCLEOTIDE SEQUENCE [LARGE SCALE GENOMIC DNA]</scope>
    <source>
        <strain evidence="9">CBS 553.77</strain>
    </source>
</reference>
<dbReference type="GO" id="GO:0003677">
    <property type="term" value="F:DNA binding"/>
    <property type="evidence" value="ECO:0007669"/>
    <property type="project" value="UniProtKB-KW"/>
</dbReference>
<proteinExistence type="predicted"/>
<gene>
    <name evidence="8" type="ORF">BDV28DRAFT_147007</name>
</gene>
<dbReference type="AlphaFoldDB" id="A0A5N6ZEP4"/>
<evidence type="ECO:0000256" key="2">
    <source>
        <dbReference type="ARBA" id="ARBA00023015"/>
    </source>
</evidence>
<accession>A0A5N6ZEP4</accession>
<feature type="compositionally biased region" description="Polar residues" evidence="6">
    <location>
        <begin position="55"/>
        <end position="65"/>
    </location>
</feature>
<dbReference type="EMBL" id="ML739070">
    <property type="protein sequence ID" value="KAE8354550.1"/>
    <property type="molecule type" value="Genomic_DNA"/>
</dbReference>
<dbReference type="GO" id="GO:0005634">
    <property type="term" value="C:nucleus"/>
    <property type="evidence" value="ECO:0007669"/>
    <property type="project" value="InterPro"/>
</dbReference>
<keyword evidence="3" id="KW-0238">DNA-binding</keyword>
<keyword evidence="4" id="KW-0804">Transcription</keyword>
<evidence type="ECO:0000313" key="8">
    <source>
        <dbReference type="EMBL" id="KAE8354550.1"/>
    </source>
</evidence>